<protein>
    <submittedName>
        <fullName evidence="1 3">Uncharacterized protein</fullName>
    </submittedName>
</protein>
<evidence type="ECO:0000313" key="1">
    <source>
        <dbReference type="EMBL" id="VDD87583.1"/>
    </source>
</evidence>
<reference evidence="3" key="1">
    <citation type="submission" date="2017-02" db="UniProtKB">
        <authorList>
            <consortium name="WormBaseParasite"/>
        </authorList>
    </citation>
    <scope>IDENTIFICATION</scope>
</reference>
<gene>
    <name evidence="1" type="ORF">EVEC_LOCUS2726</name>
</gene>
<dbReference type="WBParaSite" id="EVEC_0000301801-mRNA-1">
    <property type="protein sequence ID" value="EVEC_0000301801-mRNA-1"/>
    <property type="gene ID" value="EVEC_0000301801"/>
</dbReference>
<evidence type="ECO:0000313" key="3">
    <source>
        <dbReference type="WBParaSite" id="EVEC_0000301801-mRNA-1"/>
    </source>
</evidence>
<dbReference type="AlphaFoldDB" id="A0A0N4UZG8"/>
<name>A0A0N4UZG8_ENTVE</name>
<dbReference type="EMBL" id="UXUI01007438">
    <property type="protein sequence ID" value="VDD87583.1"/>
    <property type="molecule type" value="Genomic_DNA"/>
</dbReference>
<sequence length="188" mass="20319">MSSLFTTIASTLSPKPDTTVVVPQSTDAVVVAGRTAERNPLQLGVIPPTTSTSTTLNQLDSAKLLEMLRTLQNNRAAAEAYSPITLPQLAKLLQALTALQNTAAIPRTSTSLEAPQLAELLNLLRFLSTTSTQTVASRQLQAVPAQYNANLLNNYQYWLTYYCQLYPQLCNSYGTTALGVNVGLARCK</sequence>
<organism evidence="3">
    <name type="scientific">Enterobius vermicularis</name>
    <name type="common">Human pinworm</name>
    <dbReference type="NCBI Taxonomy" id="51028"/>
    <lineage>
        <taxon>Eukaryota</taxon>
        <taxon>Metazoa</taxon>
        <taxon>Ecdysozoa</taxon>
        <taxon>Nematoda</taxon>
        <taxon>Chromadorea</taxon>
        <taxon>Rhabditida</taxon>
        <taxon>Spirurina</taxon>
        <taxon>Oxyuridomorpha</taxon>
        <taxon>Oxyuroidea</taxon>
        <taxon>Oxyuridae</taxon>
        <taxon>Enterobius</taxon>
    </lineage>
</organism>
<accession>A0A0N4UZG8</accession>
<dbReference type="Proteomes" id="UP000274131">
    <property type="component" value="Unassembled WGS sequence"/>
</dbReference>
<evidence type="ECO:0000313" key="2">
    <source>
        <dbReference type="Proteomes" id="UP000274131"/>
    </source>
</evidence>
<proteinExistence type="predicted"/>
<keyword evidence="2" id="KW-1185">Reference proteome</keyword>
<reference evidence="1 2" key="2">
    <citation type="submission" date="2018-10" db="EMBL/GenBank/DDBJ databases">
        <authorList>
            <consortium name="Pathogen Informatics"/>
        </authorList>
    </citation>
    <scope>NUCLEOTIDE SEQUENCE [LARGE SCALE GENOMIC DNA]</scope>
</reference>